<sequence length="1151" mass="120488">MRKKHSFFCFVLLAVTTNQIVHGQNRKKGKDSYSVVQSNEGDTCLIDIVFILDSSESAKNQLFDLQKNFVLNLTDNIFQMKPVKSQKYSVKLAGMQFSSTVSIDHPFTAWKNVQNFKEKIRALGFIGHGTYSYYAISNATQLFKTEGRKRSAKVAFLMTDGVDHPNSPNVQSIATAARSLGMHFFTIGLSKTKVQEEKLRLISGDSSSKHVLCLDDQNLLVDVALELETLLQKQCMRKNCVCEKGIKGDKGDPGDAGNKGAKGEPGPKGKKGDAQKGDRGEKGEEGGPGYKGEKGERGECGPPGIKGERGLEGPFGPRGPRGPQGVSGPPGEPGPRGIQGSKGEQGAIGPYGPPGPPGIGEPGPKFLIIFHKGAQGQEGKIGDPGPPGIGEPGLPGPRGSDGPQGERGLPGEGIQGQKGEKGSEGLPGPRGLPGQEMKGDKGEQGQVGPQGPAGPPGIGHPGSQGIQGPEGNPGAKGSRGVGLPGPKGQQGERGQKGEPGLPATGERGPKGDTGPSGNPGEKGVQGDSGKPGKKGKGSALVEMFPTSSINMPFEYAAGDPGEKGSQGPTGHRGAQGPPGPKGEPGGRGLPGVAGSSIQGPAGPKGDPGPKGPPGDDGIPGKSIMGPTGKSGLPGPPGPRGEKGDSHKGEAGSRGPAGPPGPEGPRGVGDPGPKGDQGMRGYPGLPGPRGIGMIGPKGVMGQKGLPGPRGPPGSSIQGDKGEKGNQGLHGPKGSIGVGLPGPKGDYGDKGDPGSKGAKGEMGDPGPPGPKGNWGRKGEPGLSREEVIRLIREICGCGIRCRVTPLELVFVIDSSESIGPDNFNITKTFMKTIIDEILTGRATTHIGIINFSHEVRLVSSLGQYTAKEDLKSAVDKMPYLGEGTYTASAIKKTIELFQTARPAVGKVAVVITDGQADTRDKVPLDMTVREAHAANIEIFVIGIVQRTEPHYDDFLKEMHLIATDPDEDHVYQIDDFRILPALKNKLFTKICENVSEVYSRKEDVVPSSPCPEREVPSEVTNSQLPKVTISETSPTEGSSYPVSYPMFLKDVALSDTRFQSAVVNPLPNATAAEDRHLTVLHPQVAKSQKATFTDTLSDPRCLEPMSPGDCRNYVVKWYYDKNGSCGQFWYGGCSGTNNRFETEEECRRTCIDE</sequence>
<proteinExistence type="inferred from homology"/>
<dbReference type="AlphaFoldDB" id="A0A851NUJ6"/>
<dbReference type="SUPFAM" id="SSF57362">
    <property type="entry name" value="BPTI-like"/>
    <property type="match status" value="1"/>
</dbReference>
<comment type="subcellular location">
    <subcellularLocation>
        <location evidence="1">Secreted</location>
        <location evidence="1">Extracellular space</location>
        <location evidence="1">Extracellular matrix</location>
        <location evidence="1">Basement membrane</location>
    </subcellularLocation>
</comment>
<organism evidence="19 20">
    <name type="scientific">Penelope pileata</name>
    <dbReference type="NCBI Taxonomy" id="1118817"/>
    <lineage>
        <taxon>Eukaryota</taxon>
        <taxon>Metazoa</taxon>
        <taxon>Chordata</taxon>
        <taxon>Craniata</taxon>
        <taxon>Vertebrata</taxon>
        <taxon>Euteleostomi</taxon>
        <taxon>Archelosauria</taxon>
        <taxon>Archosauria</taxon>
        <taxon>Dinosauria</taxon>
        <taxon>Saurischia</taxon>
        <taxon>Theropoda</taxon>
        <taxon>Coelurosauria</taxon>
        <taxon>Aves</taxon>
        <taxon>Neognathae</taxon>
        <taxon>Galloanserae</taxon>
        <taxon>Galliformes</taxon>
        <taxon>Cracidae</taxon>
        <taxon>Penelope</taxon>
    </lineage>
</organism>
<evidence type="ECO:0000259" key="17">
    <source>
        <dbReference type="PROSITE" id="PS50234"/>
    </source>
</evidence>
<accession>A0A851NUJ6</accession>
<feature type="non-terminal residue" evidence="19">
    <location>
        <position position="1"/>
    </location>
</feature>
<evidence type="ECO:0000256" key="16">
    <source>
        <dbReference type="SAM" id="SignalP"/>
    </source>
</evidence>
<dbReference type="InterPro" id="IPR036880">
    <property type="entry name" value="Kunitz_BPTI_sf"/>
</dbReference>
<dbReference type="GO" id="GO:0005581">
    <property type="term" value="C:collagen trimer"/>
    <property type="evidence" value="ECO:0007669"/>
    <property type="project" value="UniProtKB-KW"/>
</dbReference>
<dbReference type="FunFam" id="3.40.50.410:FF:000051">
    <property type="entry name" value="Collagen type XXVIII alpha 1 chain"/>
    <property type="match status" value="1"/>
</dbReference>
<dbReference type="InterPro" id="IPR002035">
    <property type="entry name" value="VWF_A"/>
</dbReference>
<evidence type="ECO:0000259" key="18">
    <source>
        <dbReference type="PROSITE" id="PS50279"/>
    </source>
</evidence>
<dbReference type="InterPro" id="IPR008160">
    <property type="entry name" value="Collagen"/>
</dbReference>
<dbReference type="CDD" id="cd01472">
    <property type="entry name" value="vWA_collagen"/>
    <property type="match status" value="1"/>
</dbReference>
<keyword evidence="11" id="KW-1015">Disulfide bond</keyword>
<dbReference type="PROSITE" id="PS50234">
    <property type="entry name" value="VWFA"/>
    <property type="match status" value="2"/>
</dbReference>
<feature type="compositionally biased region" description="Gly residues" evidence="15">
    <location>
        <begin position="582"/>
        <end position="591"/>
    </location>
</feature>
<evidence type="ECO:0000256" key="1">
    <source>
        <dbReference type="ARBA" id="ARBA00004302"/>
    </source>
</evidence>
<evidence type="ECO:0000256" key="11">
    <source>
        <dbReference type="ARBA" id="ARBA00023157"/>
    </source>
</evidence>
<evidence type="ECO:0000256" key="15">
    <source>
        <dbReference type="SAM" id="MobiDB-lite"/>
    </source>
</evidence>
<dbReference type="SMART" id="SM00131">
    <property type="entry name" value="KU"/>
    <property type="match status" value="1"/>
</dbReference>
<feature type="region of interest" description="Disordered" evidence="15">
    <location>
        <begin position="244"/>
        <end position="538"/>
    </location>
</feature>
<dbReference type="SMART" id="SM00327">
    <property type="entry name" value="VWA"/>
    <property type="match status" value="2"/>
</dbReference>
<evidence type="ECO:0000256" key="9">
    <source>
        <dbReference type="ARBA" id="ARBA00022900"/>
    </source>
</evidence>
<feature type="compositionally biased region" description="Basic and acidic residues" evidence="15">
    <location>
        <begin position="244"/>
        <end position="253"/>
    </location>
</feature>
<dbReference type="EMBL" id="WBMW01003914">
    <property type="protein sequence ID" value="NXC46319.1"/>
    <property type="molecule type" value="Genomic_DNA"/>
</dbReference>
<keyword evidence="9" id="KW-0722">Serine protease inhibitor</keyword>
<dbReference type="PRINTS" id="PR00759">
    <property type="entry name" value="BASICPTASE"/>
</dbReference>
<dbReference type="Proteomes" id="UP000613066">
    <property type="component" value="Unassembled WGS sequence"/>
</dbReference>
<dbReference type="GO" id="GO:0005615">
    <property type="term" value="C:extracellular space"/>
    <property type="evidence" value="ECO:0007669"/>
    <property type="project" value="TreeGrafter"/>
</dbReference>
<keyword evidence="7" id="KW-0084">Basement membrane</keyword>
<keyword evidence="20" id="KW-1185">Reference proteome</keyword>
<dbReference type="PANTHER" id="PTHR24023">
    <property type="entry name" value="COLLAGEN ALPHA"/>
    <property type="match status" value="1"/>
</dbReference>
<evidence type="ECO:0000313" key="20">
    <source>
        <dbReference type="Proteomes" id="UP000613066"/>
    </source>
</evidence>
<feature type="domain" description="VWFA" evidence="17">
    <location>
        <begin position="805"/>
        <end position="988"/>
    </location>
</feature>
<reference evidence="19" key="1">
    <citation type="submission" date="2019-09" db="EMBL/GenBank/DDBJ databases">
        <title>Bird 10,000 Genomes (B10K) Project - Family phase.</title>
        <authorList>
            <person name="Zhang G."/>
        </authorList>
    </citation>
    <scope>NUCLEOTIDE SEQUENCE</scope>
    <source>
        <strain evidence="19">B10K-DU-001-08</strain>
        <tissue evidence="19">Muscle</tissue>
    </source>
</reference>
<feature type="chain" id="PRO_5032699009" description="Collagen alpha-1(XXVIII) chain" evidence="16">
    <location>
        <begin position="24"/>
        <end position="1151"/>
    </location>
</feature>
<evidence type="ECO:0000256" key="8">
    <source>
        <dbReference type="ARBA" id="ARBA00022889"/>
    </source>
</evidence>
<dbReference type="InterPro" id="IPR020901">
    <property type="entry name" value="Prtase_inh_Kunz-CS"/>
</dbReference>
<dbReference type="PRINTS" id="PR00453">
    <property type="entry name" value="VWFADOMAIN"/>
</dbReference>
<feature type="signal peptide" evidence="16">
    <location>
        <begin position="1"/>
        <end position="23"/>
    </location>
</feature>
<dbReference type="GO" id="GO:0007155">
    <property type="term" value="P:cell adhesion"/>
    <property type="evidence" value="ECO:0007669"/>
    <property type="project" value="UniProtKB-KW"/>
</dbReference>
<dbReference type="SUPFAM" id="SSF53300">
    <property type="entry name" value="vWA-like"/>
    <property type="match status" value="2"/>
</dbReference>
<dbReference type="GO" id="GO:0004867">
    <property type="term" value="F:serine-type endopeptidase inhibitor activity"/>
    <property type="evidence" value="ECO:0007669"/>
    <property type="project" value="UniProtKB-KW"/>
</dbReference>
<evidence type="ECO:0000256" key="7">
    <source>
        <dbReference type="ARBA" id="ARBA00022869"/>
    </source>
</evidence>
<feature type="region of interest" description="Disordered" evidence="15">
    <location>
        <begin position="551"/>
        <end position="778"/>
    </location>
</feature>
<dbReference type="GO" id="GO:0005604">
    <property type="term" value="C:basement membrane"/>
    <property type="evidence" value="ECO:0007669"/>
    <property type="project" value="UniProtKB-SubCell"/>
</dbReference>
<evidence type="ECO:0000256" key="2">
    <source>
        <dbReference type="ARBA" id="ARBA00022525"/>
    </source>
</evidence>
<keyword evidence="4" id="KW-0646">Protease inhibitor</keyword>
<comment type="function">
    <text evidence="12">May act as a cell-binding protein.</text>
</comment>
<feature type="compositionally biased region" description="Basic and acidic residues" evidence="15">
    <location>
        <begin position="261"/>
        <end position="299"/>
    </location>
</feature>
<dbReference type="Pfam" id="PF00092">
    <property type="entry name" value="VWA"/>
    <property type="match status" value="2"/>
</dbReference>
<evidence type="ECO:0000256" key="14">
    <source>
        <dbReference type="ARBA" id="ARBA00070674"/>
    </source>
</evidence>
<name>A0A851NUJ6_9GALL</name>
<protein>
    <recommendedName>
        <fullName evidence="14">Collagen alpha-1(XXVIII) chain</fullName>
    </recommendedName>
</protein>
<feature type="domain" description="VWFA" evidence="17">
    <location>
        <begin position="47"/>
        <end position="227"/>
    </location>
</feature>
<evidence type="ECO:0000256" key="4">
    <source>
        <dbReference type="ARBA" id="ARBA00022690"/>
    </source>
</evidence>
<keyword evidence="2" id="KW-0964">Secreted</keyword>
<keyword evidence="6" id="KW-0677">Repeat</keyword>
<keyword evidence="8" id="KW-0130">Cell adhesion</keyword>
<comment type="caution">
    <text evidence="19">The sequence shown here is derived from an EMBL/GenBank/DDBJ whole genome shotgun (WGS) entry which is preliminary data.</text>
</comment>
<keyword evidence="5 16" id="KW-0732">Signal</keyword>
<dbReference type="OrthoDB" id="687730at2759"/>
<evidence type="ECO:0000313" key="19">
    <source>
        <dbReference type="EMBL" id="NXC46319.1"/>
    </source>
</evidence>
<evidence type="ECO:0000256" key="6">
    <source>
        <dbReference type="ARBA" id="ARBA00022737"/>
    </source>
</evidence>
<dbReference type="InterPro" id="IPR036465">
    <property type="entry name" value="vWFA_dom_sf"/>
</dbReference>
<dbReference type="Gene3D" id="4.10.410.10">
    <property type="entry name" value="Pancreatic trypsin inhibitor Kunitz domain"/>
    <property type="match status" value="1"/>
</dbReference>
<gene>
    <name evidence="19" type="primary">Col28a1</name>
    <name evidence="19" type="ORF">PENPIL_R14602</name>
</gene>
<evidence type="ECO:0000256" key="3">
    <source>
        <dbReference type="ARBA" id="ARBA00022530"/>
    </source>
</evidence>
<dbReference type="PROSITE" id="PS00280">
    <property type="entry name" value="BPTI_KUNITZ_1"/>
    <property type="match status" value="1"/>
</dbReference>
<feature type="compositionally biased region" description="Basic and acidic residues" evidence="15">
    <location>
        <begin position="744"/>
        <end position="760"/>
    </location>
</feature>
<comment type="similarity">
    <text evidence="13">Belongs to the VWA-containing collagen family.</text>
</comment>
<dbReference type="Pfam" id="PF00014">
    <property type="entry name" value="Kunitz_BPTI"/>
    <property type="match status" value="1"/>
</dbReference>
<dbReference type="PANTHER" id="PTHR24023:SF1082">
    <property type="entry name" value="COLLAGEN TRIPLE HELIX REPEAT"/>
    <property type="match status" value="1"/>
</dbReference>
<dbReference type="FunFam" id="4.10.410.10:FF:000020">
    <property type="entry name" value="Collagen, type VI, alpha 3"/>
    <property type="match status" value="1"/>
</dbReference>
<keyword evidence="10" id="KW-0176">Collagen</keyword>
<dbReference type="InterPro" id="IPR050149">
    <property type="entry name" value="Collagen_superfamily"/>
</dbReference>
<dbReference type="Gene3D" id="3.40.50.410">
    <property type="entry name" value="von Willebrand factor, type A domain"/>
    <property type="match status" value="2"/>
</dbReference>
<feature type="non-terminal residue" evidence="19">
    <location>
        <position position="1151"/>
    </location>
</feature>
<dbReference type="CDD" id="cd01450">
    <property type="entry name" value="vWFA_subfamily_ECM"/>
    <property type="match status" value="1"/>
</dbReference>
<keyword evidence="3" id="KW-0272">Extracellular matrix</keyword>
<dbReference type="InterPro" id="IPR002223">
    <property type="entry name" value="Kunitz_BPTI"/>
</dbReference>
<evidence type="ECO:0000256" key="5">
    <source>
        <dbReference type="ARBA" id="ARBA00022729"/>
    </source>
</evidence>
<dbReference type="FunFam" id="3.40.50.410:FF:000003">
    <property type="entry name" value="Collagen type VI alpha 3 chain"/>
    <property type="match status" value="1"/>
</dbReference>
<feature type="domain" description="BPTI/Kunitz inhibitor" evidence="18">
    <location>
        <begin position="1099"/>
        <end position="1148"/>
    </location>
</feature>
<evidence type="ECO:0000256" key="10">
    <source>
        <dbReference type="ARBA" id="ARBA00023119"/>
    </source>
</evidence>
<evidence type="ECO:0000256" key="13">
    <source>
        <dbReference type="ARBA" id="ARBA00061466"/>
    </source>
</evidence>
<evidence type="ECO:0000256" key="12">
    <source>
        <dbReference type="ARBA" id="ARBA00058139"/>
    </source>
</evidence>
<feature type="compositionally biased region" description="Low complexity" evidence="15">
    <location>
        <begin position="592"/>
        <end position="604"/>
    </location>
</feature>
<dbReference type="Pfam" id="PF01391">
    <property type="entry name" value="Collagen"/>
    <property type="match status" value="1"/>
</dbReference>
<dbReference type="PROSITE" id="PS50279">
    <property type="entry name" value="BPTI_KUNITZ_2"/>
    <property type="match status" value="1"/>
</dbReference>
<feature type="compositionally biased region" description="Basic and acidic residues" evidence="15">
    <location>
        <begin position="639"/>
        <end position="650"/>
    </location>
</feature>